<reference evidence="1" key="1">
    <citation type="submission" date="2018-05" db="EMBL/GenBank/DDBJ databases">
        <authorList>
            <person name="Lanie J.A."/>
            <person name="Ng W.-L."/>
            <person name="Kazmierczak K.M."/>
            <person name="Andrzejewski T.M."/>
            <person name="Davidsen T.M."/>
            <person name="Wayne K.J."/>
            <person name="Tettelin H."/>
            <person name="Glass J.I."/>
            <person name="Rusch D."/>
            <person name="Podicherti R."/>
            <person name="Tsui H.-C.T."/>
            <person name="Winkler M.E."/>
        </authorList>
    </citation>
    <scope>NUCLEOTIDE SEQUENCE</scope>
</reference>
<protein>
    <submittedName>
        <fullName evidence="1">Uncharacterized protein</fullName>
    </submittedName>
</protein>
<dbReference type="EMBL" id="UINC01119272">
    <property type="protein sequence ID" value="SVC92973.1"/>
    <property type="molecule type" value="Genomic_DNA"/>
</dbReference>
<evidence type="ECO:0000313" key="1">
    <source>
        <dbReference type="EMBL" id="SVC92973.1"/>
    </source>
</evidence>
<feature type="non-terminal residue" evidence="1">
    <location>
        <position position="325"/>
    </location>
</feature>
<feature type="non-terminal residue" evidence="1">
    <location>
        <position position="1"/>
    </location>
</feature>
<sequence>TKVYSNPGASAVIRAIINMEASVMSETEGLYTDVLTTFDGVLGQPETLEKFSREYGKNFLKLNRDISIMQDMLDTLNANIAELEKTKEWKSIGAAANAWMKKNAFAREENYERISFDDALAAVTSKNDEVQADRDALFERMDKETVVAHQMFFMDMYPKFTSKKLTAEETLEDDKRTYFFENSEYVKNINQEARDIARASKEGKYEDRLDIAKNAARKVKQRLSATIEESGGVEKAIQLLSVLNEKSLPHLLRLTRETAEYAALEAFLDKRESSIATNKLIKAALVGGSGVAEIDAIQGKDKVELDRLTFALQNKFEIYHTLGDA</sequence>
<proteinExistence type="predicted"/>
<gene>
    <name evidence="1" type="ORF">METZ01_LOCUS345827</name>
</gene>
<name>A0A382R5G1_9ZZZZ</name>
<accession>A0A382R5G1</accession>
<organism evidence="1">
    <name type="scientific">marine metagenome</name>
    <dbReference type="NCBI Taxonomy" id="408172"/>
    <lineage>
        <taxon>unclassified sequences</taxon>
        <taxon>metagenomes</taxon>
        <taxon>ecological metagenomes</taxon>
    </lineage>
</organism>
<dbReference type="AlphaFoldDB" id="A0A382R5G1"/>